<protein>
    <submittedName>
        <fullName evidence="1">Uncharacterized protein</fullName>
    </submittedName>
</protein>
<dbReference type="RefSeq" id="WP_154567738.1">
    <property type="nucleotide sequence ID" value="NZ_JAQQFQ010000124.1"/>
</dbReference>
<accession>A0A6N6VY95</accession>
<dbReference type="Proteomes" id="UP000463700">
    <property type="component" value="Unassembled WGS sequence"/>
</dbReference>
<gene>
    <name evidence="1" type="ORF">FSO04_44625</name>
</gene>
<sequence>MKALTGVAQVDLAAHPMSELAVQSTAPRNATNSYLNAPFIGKHCLFQKGRL</sequence>
<evidence type="ECO:0000313" key="1">
    <source>
        <dbReference type="EMBL" id="KAE8753532.1"/>
    </source>
</evidence>
<reference evidence="1 2" key="1">
    <citation type="journal article" date="2020" name="Int. J. Syst. Evol. Microbiol.">
        <title>Paraburkholderia madseniana sp. nov., a phenolic acid-degrading bacterium isolated from acidic forest soil.</title>
        <authorList>
            <person name="Wilhelm R.C."/>
            <person name="Murphy S.J.L."/>
            <person name="Feriancek N.M."/>
            <person name="Karasz D.C."/>
            <person name="DeRito C.M."/>
            <person name="Newman J.D."/>
            <person name="Buckley D.H."/>
        </authorList>
    </citation>
    <scope>NUCLEOTIDE SEQUENCE [LARGE SCALE GENOMIC DNA]</scope>
    <source>
        <strain evidence="1 2">RP11</strain>
    </source>
</reference>
<proteinExistence type="predicted"/>
<name>A0A6N6VY95_9BURK</name>
<organism evidence="1 2">
    <name type="scientific">Paraburkholderia madseniana</name>
    <dbReference type="NCBI Taxonomy" id="2599607"/>
    <lineage>
        <taxon>Bacteria</taxon>
        <taxon>Pseudomonadati</taxon>
        <taxon>Pseudomonadota</taxon>
        <taxon>Betaproteobacteria</taxon>
        <taxon>Burkholderiales</taxon>
        <taxon>Burkholderiaceae</taxon>
        <taxon>Paraburkholderia</taxon>
    </lineage>
</organism>
<evidence type="ECO:0000313" key="2">
    <source>
        <dbReference type="Proteomes" id="UP000463700"/>
    </source>
</evidence>
<dbReference type="EMBL" id="VOSW01000200">
    <property type="protein sequence ID" value="KAE8753532.1"/>
    <property type="molecule type" value="Genomic_DNA"/>
</dbReference>
<comment type="caution">
    <text evidence="1">The sequence shown here is derived from an EMBL/GenBank/DDBJ whole genome shotgun (WGS) entry which is preliminary data.</text>
</comment>
<dbReference type="AlphaFoldDB" id="A0A6N6VY95"/>